<feature type="binding site" evidence="10 13">
    <location>
        <position position="38"/>
    </location>
    <ligand>
        <name>a divalent metal cation</name>
        <dbReference type="ChEBI" id="CHEBI:60240"/>
    </ligand>
</feature>
<dbReference type="NCBIfam" id="NF004076">
    <property type="entry name" value="PRK05581.1-4"/>
    <property type="match status" value="1"/>
</dbReference>
<evidence type="ECO:0000256" key="9">
    <source>
        <dbReference type="ARBA" id="ARBA00023235"/>
    </source>
</evidence>
<dbReference type="CDD" id="cd00429">
    <property type="entry name" value="RPE"/>
    <property type="match status" value="1"/>
</dbReference>
<dbReference type="AlphaFoldDB" id="A0A831STA1"/>
<evidence type="ECO:0000256" key="11">
    <source>
        <dbReference type="PIRNR" id="PIRNR001461"/>
    </source>
</evidence>
<dbReference type="EC" id="5.1.3.1" evidence="7 10"/>
<comment type="caution">
    <text evidence="15">The sequence shown here is derived from an EMBL/GenBank/DDBJ whole genome shotgun (WGS) entry which is preliminary data.</text>
</comment>
<keyword evidence="8 10" id="KW-0479">Metal-binding</keyword>
<evidence type="ECO:0000256" key="3">
    <source>
        <dbReference type="ARBA" id="ARBA00001941"/>
    </source>
</evidence>
<protein>
    <recommendedName>
        <fullName evidence="7 10">Ribulose-phosphate 3-epimerase</fullName>
        <ecNumber evidence="7 10">5.1.3.1</ecNumber>
    </recommendedName>
</protein>
<comment type="cofactor">
    <cofactor evidence="3">
        <name>Co(2+)</name>
        <dbReference type="ChEBI" id="CHEBI:48828"/>
    </cofactor>
</comment>
<comment type="similarity">
    <text evidence="6 10 11">Belongs to the ribulose-phosphate 3-epimerase family.</text>
</comment>
<dbReference type="GO" id="GO:0006098">
    <property type="term" value="P:pentose-phosphate shunt"/>
    <property type="evidence" value="ECO:0007669"/>
    <property type="project" value="UniProtKB-UniRule"/>
</dbReference>
<evidence type="ECO:0000256" key="12">
    <source>
        <dbReference type="PIRSR" id="PIRSR001461-1"/>
    </source>
</evidence>
<feature type="binding site" evidence="10 13">
    <location>
        <position position="178"/>
    </location>
    <ligand>
        <name>a divalent metal cation</name>
        <dbReference type="ChEBI" id="CHEBI:60240"/>
    </ligand>
</feature>
<dbReference type="GO" id="GO:0004750">
    <property type="term" value="F:D-ribulose-phosphate 3-epimerase activity"/>
    <property type="evidence" value="ECO:0007669"/>
    <property type="project" value="UniProtKB-UniRule"/>
</dbReference>
<keyword evidence="13" id="KW-0862">Zinc</keyword>
<accession>A0A831STA1</accession>
<keyword evidence="9 10" id="KW-0413">Isomerase</keyword>
<feature type="binding site" evidence="10 14">
    <location>
        <begin position="145"/>
        <end position="148"/>
    </location>
    <ligand>
        <name>substrate</name>
    </ligand>
</feature>
<proteinExistence type="inferred from homology"/>
<evidence type="ECO:0000256" key="6">
    <source>
        <dbReference type="ARBA" id="ARBA00009541"/>
    </source>
</evidence>
<gene>
    <name evidence="10" type="primary">rpe</name>
    <name evidence="15" type="ORF">ENN50_07160</name>
</gene>
<feature type="binding site" evidence="10 13">
    <location>
        <position position="69"/>
    </location>
    <ligand>
        <name>a divalent metal cation</name>
        <dbReference type="ChEBI" id="CHEBI:60240"/>
    </ligand>
</feature>
<evidence type="ECO:0000256" key="7">
    <source>
        <dbReference type="ARBA" id="ARBA00013188"/>
    </source>
</evidence>
<comment type="cofactor">
    <cofactor evidence="4">
        <name>Zn(2+)</name>
        <dbReference type="ChEBI" id="CHEBI:29105"/>
    </cofactor>
</comment>
<evidence type="ECO:0000256" key="4">
    <source>
        <dbReference type="ARBA" id="ARBA00001947"/>
    </source>
</evidence>
<evidence type="ECO:0000256" key="14">
    <source>
        <dbReference type="PIRSR" id="PIRSR001461-3"/>
    </source>
</evidence>
<reference evidence="15" key="1">
    <citation type="journal article" date="2020" name="mSystems">
        <title>Genome- and Community-Level Interaction Insights into Carbon Utilization and Element Cycling Functions of Hydrothermarchaeota in Hydrothermal Sediment.</title>
        <authorList>
            <person name="Zhou Z."/>
            <person name="Liu Y."/>
            <person name="Xu W."/>
            <person name="Pan J."/>
            <person name="Luo Z.H."/>
            <person name="Li M."/>
        </authorList>
    </citation>
    <scope>NUCLEOTIDE SEQUENCE [LARGE SCALE GENOMIC DNA]</scope>
    <source>
        <strain evidence="15">SpSt-1181</strain>
    </source>
</reference>
<dbReference type="InterPro" id="IPR011060">
    <property type="entry name" value="RibuloseP-bd_barrel"/>
</dbReference>
<dbReference type="GO" id="GO:0005737">
    <property type="term" value="C:cytoplasm"/>
    <property type="evidence" value="ECO:0007669"/>
    <property type="project" value="UniProtKB-ARBA"/>
</dbReference>
<evidence type="ECO:0000256" key="1">
    <source>
        <dbReference type="ARBA" id="ARBA00001782"/>
    </source>
</evidence>
<dbReference type="PROSITE" id="PS01086">
    <property type="entry name" value="RIBUL_P_3_EPIMER_2"/>
    <property type="match status" value="1"/>
</dbReference>
<dbReference type="SUPFAM" id="SSF51366">
    <property type="entry name" value="Ribulose-phoshate binding barrel"/>
    <property type="match status" value="1"/>
</dbReference>
<comment type="cofactor">
    <cofactor evidence="2">
        <name>Mn(2+)</name>
        <dbReference type="ChEBI" id="CHEBI:29035"/>
    </cofactor>
</comment>
<name>A0A831STA1_PROAE</name>
<comment type="cofactor">
    <cofactor evidence="5">
        <name>Fe(2+)</name>
        <dbReference type="ChEBI" id="CHEBI:29033"/>
    </cofactor>
</comment>
<dbReference type="PANTHER" id="PTHR11749">
    <property type="entry name" value="RIBULOSE-5-PHOSPHATE-3-EPIMERASE"/>
    <property type="match status" value="1"/>
</dbReference>
<feature type="binding site" evidence="10 13">
    <location>
        <position position="36"/>
    </location>
    <ligand>
        <name>a divalent metal cation</name>
        <dbReference type="ChEBI" id="CHEBI:60240"/>
    </ligand>
</feature>
<dbReference type="Pfam" id="PF00834">
    <property type="entry name" value="Ribul_P_3_epim"/>
    <property type="match status" value="1"/>
</dbReference>
<dbReference type="InterPro" id="IPR000056">
    <property type="entry name" value="Ribul_P_3_epim-like"/>
</dbReference>
<dbReference type="HAMAP" id="MF_02227">
    <property type="entry name" value="RPE"/>
    <property type="match status" value="1"/>
</dbReference>
<sequence>MQGTSTLLAPSILSADFSRLKQSVQIAEDAGADWIHCDVMDGHFVPNITFGPFIVKAVASCTSMTIDTHLMITDPDRYIPDFIEAGSHQVTVHQEACPHIHRSVQLIKSLGAKAGVSINPGTPVSTLESIIADLDLVLLMSVNPGFGGQKFIPSSVEKISRLHDMRNALNPDMVIAVDGGVTVENAQELVTAGADALIAGTAFFRAENPGEAARKIKSASR</sequence>
<keyword evidence="10 11" id="KW-0119">Carbohydrate metabolism</keyword>
<keyword evidence="13" id="KW-0170">Cobalt</keyword>
<comment type="cofactor">
    <cofactor evidence="10 13">
        <name>a divalent metal cation</name>
        <dbReference type="ChEBI" id="CHEBI:60240"/>
    </cofactor>
    <text evidence="10 13">Binds 1 divalent metal cation per subunit.</text>
</comment>
<comment type="function">
    <text evidence="10">Catalyzes the reversible epimerization of D-ribulose 5-phosphate to D-xylulose 5-phosphate.</text>
</comment>
<dbReference type="EMBL" id="DSBW01000157">
    <property type="protein sequence ID" value="HED31444.1"/>
    <property type="molecule type" value="Genomic_DNA"/>
</dbReference>
<dbReference type="InterPro" id="IPR013785">
    <property type="entry name" value="Aldolase_TIM"/>
</dbReference>
<evidence type="ECO:0000256" key="8">
    <source>
        <dbReference type="ARBA" id="ARBA00022723"/>
    </source>
</evidence>
<feature type="binding site" evidence="10">
    <location>
        <begin position="178"/>
        <end position="180"/>
    </location>
    <ligand>
        <name>substrate</name>
    </ligand>
</feature>
<dbReference type="Proteomes" id="UP000886335">
    <property type="component" value="Unassembled WGS sequence"/>
</dbReference>
<organism evidence="15">
    <name type="scientific">Prosthecochloris aestuarii</name>
    <dbReference type="NCBI Taxonomy" id="1102"/>
    <lineage>
        <taxon>Bacteria</taxon>
        <taxon>Pseudomonadati</taxon>
        <taxon>Chlorobiota</taxon>
        <taxon>Chlorobiia</taxon>
        <taxon>Chlorobiales</taxon>
        <taxon>Chlorobiaceae</taxon>
        <taxon>Prosthecochloris</taxon>
    </lineage>
</organism>
<feature type="active site" description="Proton donor" evidence="10 12">
    <location>
        <position position="178"/>
    </location>
</feature>
<evidence type="ECO:0000256" key="10">
    <source>
        <dbReference type="HAMAP-Rule" id="MF_02227"/>
    </source>
</evidence>
<evidence type="ECO:0000256" key="5">
    <source>
        <dbReference type="ARBA" id="ARBA00001954"/>
    </source>
</evidence>
<dbReference type="InterPro" id="IPR026019">
    <property type="entry name" value="Ribul_P_3_epim"/>
</dbReference>
<evidence type="ECO:0000256" key="13">
    <source>
        <dbReference type="PIRSR" id="PIRSR001461-2"/>
    </source>
</evidence>
<feature type="binding site" evidence="10 14">
    <location>
        <position position="11"/>
    </location>
    <ligand>
        <name>substrate</name>
    </ligand>
</feature>
<dbReference type="Gene3D" id="3.20.20.70">
    <property type="entry name" value="Aldolase class I"/>
    <property type="match status" value="1"/>
</dbReference>
<dbReference type="NCBIfam" id="TIGR01163">
    <property type="entry name" value="rpe"/>
    <property type="match status" value="1"/>
</dbReference>
<dbReference type="FunFam" id="3.20.20.70:FF:000004">
    <property type="entry name" value="Ribulose-phosphate 3-epimerase"/>
    <property type="match status" value="1"/>
</dbReference>
<keyword evidence="13" id="KW-0464">Manganese</keyword>
<evidence type="ECO:0000256" key="2">
    <source>
        <dbReference type="ARBA" id="ARBA00001936"/>
    </source>
</evidence>
<feature type="binding site" evidence="14">
    <location>
        <position position="180"/>
    </location>
    <ligand>
        <name>substrate</name>
    </ligand>
</feature>
<feature type="active site" description="Proton acceptor" evidence="10 12">
    <location>
        <position position="38"/>
    </location>
</feature>
<dbReference type="GO" id="GO:0019323">
    <property type="term" value="P:pentose catabolic process"/>
    <property type="evidence" value="ECO:0007669"/>
    <property type="project" value="UniProtKB-UniRule"/>
</dbReference>
<feature type="binding site" evidence="10 14">
    <location>
        <position position="69"/>
    </location>
    <ligand>
        <name>substrate</name>
    </ligand>
</feature>
<evidence type="ECO:0000313" key="15">
    <source>
        <dbReference type="EMBL" id="HED31444.1"/>
    </source>
</evidence>
<dbReference type="PIRSF" id="PIRSF001461">
    <property type="entry name" value="RPE"/>
    <property type="match status" value="1"/>
</dbReference>
<comment type="caution">
    <text evidence="10">Lacks conserved residue(s) required for the propagation of feature annotation.</text>
</comment>
<feature type="binding site" evidence="14">
    <location>
        <begin position="200"/>
        <end position="201"/>
    </location>
    <ligand>
        <name>substrate</name>
    </ligand>
</feature>
<comment type="pathway">
    <text evidence="10">Carbohydrate degradation.</text>
</comment>
<comment type="catalytic activity">
    <reaction evidence="1 10 11">
        <text>D-ribulose 5-phosphate = D-xylulose 5-phosphate</text>
        <dbReference type="Rhea" id="RHEA:13677"/>
        <dbReference type="ChEBI" id="CHEBI:57737"/>
        <dbReference type="ChEBI" id="CHEBI:58121"/>
        <dbReference type="EC" id="5.1.3.1"/>
    </reaction>
</comment>
<dbReference type="GO" id="GO:0046872">
    <property type="term" value="F:metal ion binding"/>
    <property type="evidence" value="ECO:0007669"/>
    <property type="project" value="UniProtKB-UniRule"/>
</dbReference>